<sequence length="249" mass="29463">MYFITAILVYKKKGNRKVIFTAQQSQQIKSSVRGSARDQLYEMLKEKILRLELEPGTKISEKEIAQQLHISRTPVREAFLKLAQEELLDIIPQSGTIVSRINLEHVEEGRFIPEVVEKEVAVLACTKLRQDHLFEMEKNIAMQELCAEKGNFLELFELDEKFHQLIYDGCRMSRSWKMVQSLNSHFNRLRVLRLSSDLDWDIIISHHKQIYRLIANKEAEKVRQVMEEHLRLVEIEKDVLKRQYPHYFV</sequence>
<gene>
    <name evidence="5" type="primary">uxuR</name>
</gene>
<reference evidence="5" key="3">
    <citation type="journal article" date="2001" name="Eur. J. Biochem.">
        <title>Biochemical characterization and identification of catalytic residues in alpha-glucuronidase from Bacillus stearothermophilus T-6.</title>
        <authorList>
            <person name="Zaide G."/>
            <person name="Shallom D."/>
            <person name="Shulami S."/>
            <person name="Zolotnitsky G."/>
            <person name="Golan G."/>
            <person name="Baasov T."/>
            <person name="Shoham G."/>
            <person name="Shoham Y."/>
        </authorList>
    </citation>
    <scope>NUCLEOTIDE SEQUENCE</scope>
    <source>
        <strain evidence="5">T-6</strain>
    </source>
</reference>
<dbReference type="InterPro" id="IPR000524">
    <property type="entry name" value="Tscrpt_reg_HTH_GntR"/>
</dbReference>
<dbReference type="InterPro" id="IPR036390">
    <property type="entry name" value="WH_DNA-bd_sf"/>
</dbReference>
<dbReference type="GO" id="GO:0003700">
    <property type="term" value="F:DNA-binding transcription factor activity"/>
    <property type="evidence" value="ECO:0007669"/>
    <property type="project" value="InterPro"/>
</dbReference>
<dbReference type="InterPro" id="IPR008920">
    <property type="entry name" value="TF_FadR/GntR_C"/>
</dbReference>
<dbReference type="SMART" id="SM00895">
    <property type="entry name" value="FCD"/>
    <property type="match status" value="1"/>
</dbReference>
<keyword evidence="1" id="KW-0805">Transcription regulation</keyword>
<proteinExistence type="predicted"/>
<dbReference type="PANTHER" id="PTHR43537:SF6">
    <property type="entry name" value="HTH-TYPE TRANSCRIPTIONAL REPRESSOR RSPR"/>
    <property type="match status" value="1"/>
</dbReference>
<dbReference type="Pfam" id="PF00392">
    <property type="entry name" value="GntR"/>
    <property type="match status" value="1"/>
</dbReference>
<feature type="domain" description="HTH gntR-type" evidence="4">
    <location>
        <begin position="34"/>
        <end position="101"/>
    </location>
</feature>
<protein>
    <submittedName>
        <fullName evidence="5">Regulatory protein</fullName>
    </submittedName>
</protein>
<keyword evidence="2" id="KW-0238">DNA-binding</keyword>
<evidence type="ECO:0000256" key="2">
    <source>
        <dbReference type="ARBA" id="ARBA00023125"/>
    </source>
</evidence>
<evidence type="ECO:0000256" key="1">
    <source>
        <dbReference type="ARBA" id="ARBA00023015"/>
    </source>
</evidence>
<reference evidence="5" key="6">
    <citation type="submission" date="2008-06" db="EMBL/GenBank/DDBJ databases">
        <title>Hemicellulose utilization cluster in Geobacillus stearothermophilus strain T-6.</title>
        <authorList>
            <person name="Shoham Y."/>
            <person name="Shulami S."/>
            <person name="Ben-David A."/>
            <person name="Langut Y."/>
        </authorList>
    </citation>
    <scope>NUCLEOTIDE SEQUENCE</scope>
    <source>
        <strain evidence="5">T-6</strain>
    </source>
</reference>
<evidence type="ECO:0000313" key="5">
    <source>
        <dbReference type="EMBL" id="ABI49944.1"/>
    </source>
</evidence>
<organism evidence="5">
    <name type="scientific">Geobacillus stearothermophilus</name>
    <name type="common">Bacillus stearothermophilus</name>
    <dbReference type="NCBI Taxonomy" id="1422"/>
    <lineage>
        <taxon>Bacteria</taxon>
        <taxon>Bacillati</taxon>
        <taxon>Bacillota</taxon>
        <taxon>Bacilli</taxon>
        <taxon>Bacillales</taxon>
        <taxon>Anoxybacillaceae</taxon>
        <taxon>Geobacillus</taxon>
    </lineage>
</organism>
<name>Q09LY1_GEOSE</name>
<dbReference type="SUPFAM" id="SSF48008">
    <property type="entry name" value="GntR ligand-binding domain-like"/>
    <property type="match status" value="1"/>
</dbReference>
<dbReference type="SMART" id="SM00345">
    <property type="entry name" value="HTH_GNTR"/>
    <property type="match status" value="1"/>
</dbReference>
<dbReference type="CDD" id="cd07377">
    <property type="entry name" value="WHTH_GntR"/>
    <property type="match status" value="1"/>
</dbReference>
<keyword evidence="3" id="KW-0804">Transcription</keyword>
<dbReference type="SUPFAM" id="SSF46785">
    <property type="entry name" value="Winged helix' DNA-binding domain"/>
    <property type="match status" value="1"/>
</dbReference>
<dbReference type="PROSITE" id="PS50949">
    <property type="entry name" value="HTH_GNTR"/>
    <property type="match status" value="1"/>
</dbReference>
<dbReference type="AlphaFoldDB" id="Q09LY1"/>
<dbReference type="EMBL" id="DQ868502">
    <property type="protein sequence ID" value="ABI49944.1"/>
    <property type="molecule type" value="Genomic_DNA"/>
</dbReference>
<reference evidence="5" key="1">
    <citation type="journal article" date="1994" name="Appl. Environ. Microbiol.">
        <title>Cloning and DNA sequence of the gene coding for Bacillus stearothermophilus T-6 xylanase.</title>
        <authorList>
            <person name="Gat O."/>
            <person name="Lapidot A."/>
            <person name="Alchanati I."/>
            <person name="Regueros C."/>
            <person name="Shoham Y."/>
        </authorList>
    </citation>
    <scope>NUCLEOTIDE SEQUENCE</scope>
    <source>
        <strain evidence="5">T-6</strain>
    </source>
</reference>
<reference evidence="5" key="4">
    <citation type="journal article" date="2001" name="FEBS Lett.">
        <title>Stereochemistry of family 52 glycosyl hydrolases: a beta-xylosidase from Bacillus stearothermophilus T-6 is a retaining enzyme.</title>
        <authorList>
            <person name="Bravman T."/>
            <person name="Zolotnitsky G."/>
            <person name="Shulami S."/>
            <person name="Belakhov V."/>
            <person name="Solomon D."/>
            <person name="Baasov T."/>
            <person name="Shoham G."/>
            <person name="Shoham Y."/>
        </authorList>
    </citation>
    <scope>NUCLEOTIDE SEQUENCE</scope>
    <source>
        <strain evidence="5">T-6</strain>
    </source>
</reference>
<dbReference type="Pfam" id="PF07729">
    <property type="entry name" value="FCD"/>
    <property type="match status" value="1"/>
</dbReference>
<dbReference type="Gene3D" id="1.20.120.530">
    <property type="entry name" value="GntR ligand-binding domain-like"/>
    <property type="match status" value="1"/>
</dbReference>
<evidence type="ECO:0000256" key="3">
    <source>
        <dbReference type="ARBA" id="ARBA00023163"/>
    </source>
</evidence>
<reference evidence="5" key="5">
    <citation type="journal article" date="2007" name="Appl. Environ. Microbiol.">
        <title>A two-component system regulates the expression of an ABC transporter for xylo-oligosaccharides in Geobacillus stearothermophilus.</title>
        <authorList>
            <person name="Shulami S."/>
            <person name="Zaide G."/>
            <person name="Zolotnitsky G."/>
            <person name="Langut Y."/>
            <person name="Feld G."/>
            <person name="Sonenshein A.L."/>
            <person name="Shoham Y."/>
        </authorList>
    </citation>
    <scope>NUCLEOTIDE SEQUENCE</scope>
    <source>
        <strain evidence="5">T-6</strain>
    </source>
</reference>
<dbReference type="Gene3D" id="1.10.10.10">
    <property type="entry name" value="Winged helix-like DNA-binding domain superfamily/Winged helix DNA-binding domain"/>
    <property type="match status" value="1"/>
</dbReference>
<dbReference type="InterPro" id="IPR011711">
    <property type="entry name" value="GntR_C"/>
</dbReference>
<reference evidence="5" key="2">
    <citation type="journal article" date="1999" name="J. Bacteriol.">
        <title>The glucuronic acid utilization gene cluster from Bacillus stearothermophilus T-6.</title>
        <authorList>
            <person name="Shulami S."/>
            <person name="Gat O."/>
            <person name="Sonenshein A.L."/>
            <person name="Shoham Y."/>
        </authorList>
    </citation>
    <scope>NUCLEOTIDE SEQUENCE</scope>
    <source>
        <strain evidence="5">T-6</strain>
    </source>
</reference>
<dbReference type="GO" id="GO:0003677">
    <property type="term" value="F:DNA binding"/>
    <property type="evidence" value="ECO:0007669"/>
    <property type="project" value="UniProtKB-KW"/>
</dbReference>
<dbReference type="InterPro" id="IPR036388">
    <property type="entry name" value="WH-like_DNA-bd_sf"/>
</dbReference>
<evidence type="ECO:0000259" key="4">
    <source>
        <dbReference type="PROSITE" id="PS50949"/>
    </source>
</evidence>
<dbReference type="PANTHER" id="PTHR43537">
    <property type="entry name" value="TRANSCRIPTIONAL REGULATOR, GNTR FAMILY"/>
    <property type="match status" value="1"/>
</dbReference>
<accession>Q09LY1</accession>